<comment type="caution">
    <text evidence="2">The sequence shown here is derived from an EMBL/GenBank/DDBJ whole genome shotgun (WGS) entry which is preliminary data.</text>
</comment>
<dbReference type="Pfam" id="PF02558">
    <property type="entry name" value="ApbA"/>
    <property type="match status" value="1"/>
</dbReference>
<dbReference type="InterPro" id="IPR036291">
    <property type="entry name" value="NAD(P)-bd_dom_sf"/>
</dbReference>
<sequence>MRILMFGRGVVAAVYGWALAGAGHDVEFYVRPGRANAYGESMDVDILDSRRKGRDRHVREAWSPRYCEELAPEHDFDLIVLSVPHDRLPGAIEFLSTRIGNATVLMFSNMWEEPLDVVAPLPLGQVAWGFPQGGGGYDDTGRLRAALIPGVLFGSFNEALTERELAARGAFRQAGFRVREQADIRGWLLLHTAAGASLYSQALRHGTMADLIGNMAALREAMLVGRELLPVVEARGVDLRRHWPATLPYRLPSWLPAAALSLANRTVPIVHRTFEAHADPDAEEPRVVCRDVLAEARRLGVPTPGLSAAAPAFMPDQSC</sequence>
<feature type="domain" description="Ketopantoate reductase N-terminal" evidence="1">
    <location>
        <begin position="3"/>
        <end position="129"/>
    </location>
</feature>
<gene>
    <name evidence="2" type="ORF">ACFOVU_09630</name>
</gene>
<organism evidence="2 3">
    <name type="scientific">Nocardiopsis sediminis</name>
    <dbReference type="NCBI Taxonomy" id="1778267"/>
    <lineage>
        <taxon>Bacteria</taxon>
        <taxon>Bacillati</taxon>
        <taxon>Actinomycetota</taxon>
        <taxon>Actinomycetes</taxon>
        <taxon>Streptosporangiales</taxon>
        <taxon>Nocardiopsidaceae</taxon>
        <taxon>Nocardiopsis</taxon>
    </lineage>
</organism>
<keyword evidence="3" id="KW-1185">Reference proteome</keyword>
<dbReference type="Gene3D" id="3.40.50.720">
    <property type="entry name" value="NAD(P)-binding Rossmann-like Domain"/>
    <property type="match status" value="1"/>
</dbReference>
<evidence type="ECO:0000313" key="2">
    <source>
        <dbReference type="EMBL" id="MFC3996174.1"/>
    </source>
</evidence>
<proteinExistence type="predicted"/>
<dbReference type="InterPro" id="IPR013332">
    <property type="entry name" value="KPR_N"/>
</dbReference>
<dbReference type="SUPFAM" id="SSF51735">
    <property type="entry name" value="NAD(P)-binding Rossmann-fold domains"/>
    <property type="match status" value="1"/>
</dbReference>
<protein>
    <submittedName>
        <fullName evidence="2">Ketopantoate reductase family protein</fullName>
    </submittedName>
</protein>
<accession>A0ABV8FJ80</accession>
<evidence type="ECO:0000259" key="1">
    <source>
        <dbReference type="Pfam" id="PF02558"/>
    </source>
</evidence>
<reference evidence="3" key="1">
    <citation type="journal article" date="2019" name="Int. J. Syst. Evol. Microbiol.">
        <title>The Global Catalogue of Microorganisms (GCM) 10K type strain sequencing project: providing services to taxonomists for standard genome sequencing and annotation.</title>
        <authorList>
            <consortium name="The Broad Institute Genomics Platform"/>
            <consortium name="The Broad Institute Genome Sequencing Center for Infectious Disease"/>
            <person name="Wu L."/>
            <person name="Ma J."/>
        </authorList>
    </citation>
    <scope>NUCLEOTIDE SEQUENCE [LARGE SCALE GENOMIC DNA]</scope>
    <source>
        <strain evidence="3">TBRC 1826</strain>
    </source>
</reference>
<name>A0ABV8FJ80_9ACTN</name>
<dbReference type="Proteomes" id="UP001595847">
    <property type="component" value="Unassembled WGS sequence"/>
</dbReference>
<dbReference type="RefSeq" id="WP_378531988.1">
    <property type="nucleotide sequence ID" value="NZ_JBHSBH010000007.1"/>
</dbReference>
<evidence type="ECO:0000313" key="3">
    <source>
        <dbReference type="Proteomes" id="UP001595847"/>
    </source>
</evidence>
<dbReference type="EMBL" id="JBHSBH010000007">
    <property type="protein sequence ID" value="MFC3996174.1"/>
    <property type="molecule type" value="Genomic_DNA"/>
</dbReference>